<dbReference type="Proteomes" id="UP000887116">
    <property type="component" value="Unassembled WGS sequence"/>
</dbReference>
<evidence type="ECO:0000313" key="2">
    <source>
        <dbReference type="EMBL" id="GFQ75724.1"/>
    </source>
</evidence>
<name>A0A8X6KJC9_TRICU</name>
<dbReference type="EMBL" id="BMAO01011695">
    <property type="protein sequence ID" value="GFQ75724.1"/>
    <property type="molecule type" value="Genomic_DNA"/>
</dbReference>
<proteinExistence type="predicted"/>
<accession>A0A8X6KJC9</accession>
<sequence>MPTITRETGERGMWRRARLVMGEGKSRKAQGKSEVREGQARERTTCGEQSQGKNKRQIVGYLLHSPANCNTRNWQEVEKKATGEGKLDEMITTVFAAGWQNCEITSTEEEKVEEKIPTIFATG</sequence>
<feature type="compositionally biased region" description="Basic and acidic residues" evidence="1">
    <location>
        <begin position="31"/>
        <end position="45"/>
    </location>
</feature>
<evidence type="ECO:0000256" key="1">
    <source>
        <dbReference type="SAM" id="MobiDB-lite"/>
    </source>
</evidence>
<evidence type="ECO:0000313" key="3">
    <source>
        <dbReference type="Proteomes" id="UP000887116"/>
    </source>
</evidence>
<organism evidence="2 3">
    <name type="scientific">Trichonephila clavata</name>
    <name type="common">Joro spider</name>
    <name type="synonym">Nephila clavata</name>
    <dbReference type="NCBI Taxonomy" id="2740835"/>
    <lineage>
        <taxon>Eukaryota</taxon>
        <taxon>Metazoa</taxon>
        <taxon>Ecdysozoa</taxon>
        <taxon>Arthropoda</taxon>
        <taxon>Chelicerata</taxon>
        <taxon>Arachnida</taxon>
        <taxon>Araneae</taxon>
        <taxon>Araneomorphae</taxon>
        <taxon>Entelegynae</taxon>
        <taxon>Araneoidea</taxon>
        <taxon>Nephilidae</taxon>
        <taxon>Trichonephila</taxon>
    </lineage>
</organism>
<keyword evidence="3" id="KW-1185">Reference proteome</keyword>
<protein>
    <submittedName>
        <fullName evidence="2">Uncharacterized protein</fullName>
    </submittedName>
</protein>
<dbReference type="AlphaFoldDB" id="A0A8X6KJC9"/>
<reference evidence="2" key="1">
    <citation type="submission" date="2020-07" db="EMBL/GenBank/DDBJ databases">
        <title>Multicomponent nature underlies the extraordinary mechanical properties of spider dragline silk.</title>
        <authorList>
            <person name="Kono N."/>
            <person name="Nakamura H."/>
            <person name="Mori M."/>
            <person name="Yoshida Y."/>
            <person name="Ohtoshi R."/>
            <person name="Malay A.D."/>
            <person name="Moran D.A.P."/>
            <person name="Tomita M."/>
            <person name="Numata K."/>
            <person name="Arakawa K."/>
        </authorList>
    </citation>
    <scope>NUCLEOTIDE SEQUENCE</scope>
</reference>
<feature type="region of interest" description="Disordered" evidence="1">
    <location>
        <begin position="1"/>
        <end position="55"/>
    </location>
</feature>
<comment type="caution">
    <text evidence="2">The sequence shown here is derived from an EMBL/GenBank/DDBJ whole genome shotgun (WGS) entry which is preliminary data.</text>
</comment>
<gene>
    <name evidence="2" type="ORF">TNCT_187651</name>
</gene>